<organism evidence="1 2">
    <name type="scientific">Parapedobacter pyrenivorans</name>
    <dbReference type="NCBI Taxonomy" id="1305674"/>
    <lineage>
        <taxon>Bacteria</taxon>
        <taxon>Pseudomonadati</taxon>
        <taxon>Bacteroidota</taxon>
        <taxon>Sphingobacteriia</taxon>
        <taxon>Sphingobacteriales</taxon>
        <taxon>Sphingobacteriaceae</taxon>
        <taxon>Parapedobacter</taxon>
    </lineage>
</organism>
<reference evidence="1" key="1">
    <citation type="journal article" date="2014" name="Int. J. Syst. Evol. Microbiol.">
        <title>Complete genome sequence of Corynebacterium casei LMG S-19264T (=DSM 44701T), isolated from a smear-ripened cheese.</title>
        <authorList>
            <consortium name="US DOE Joint Genome Institute (JGI-PGF)"/>
            <person name="Walter F."/>
            <person name="Albersmeier A."/>
            <person name="Kalinowski J."/>
            <person name="Ruckert C."/>
        </authorList>
    </citation>
    <scope>NUCLEOTIDE SEQUENCE</scope>
    <source>
        <strain evidence="1">CGMCC 1.12195</strain>
    </source>
</reference>
<sequence>MKWLTSFKYPYLAALSIGLGLILSCTETGGIIDDDYPVPQIYWTGNGEFARIPESNSYPFVVDEENKRILITLGFSSSGLHDRDAFTVNFTLDREAIGSLQEQGSLNHAIELAPEVIELPPPATVAQGEEGALAQVALDMDALGGFDDDILAFAVRLESASKYPINPDLATLVVLVNYRGVVGIFCPDDAPAPGRIFIPFETADDINAWQYGGLSPGQQGEKQVTITRNNDDGYGIAVKWDQSFNLDNYPYLAMRVYDTPANGAWLLKLYDGQTDHVIRPENGAYKELEDGSRIYYWNLAEATGRTGELNSNIQVVIEGPNGESLTYGWIKSYQEQEIILQCVSE</sequence>
<evidence type="ECO:0008006" key="3">
    <source>
        <dbReference type="Google" id="ProtNLM"/>
    </source>
</evidence>
<dbReference type="RefSeq" id="WP_188507804.1">
    <property type="nucleotide sequence ID" value="NZ_BMER01000005.1"/>
</dbReference>
<reference evidence="1" key="2">
    <citation type="submission" date="2020-09" db="EMBL/GenBank/DDBJ databases">
        <authorList>
            <person name="Sun Q."/>
            <person name="Zhou Y."/>
        </authorList>
    </citation>
    <scope>NUCLEOTIDE SEQUENCE</scope>
    <source>
        <strain evidence="1">CGMCC 1.12195</strain>
    </source>
</reference>
<accession>A0A917MDQ6</accession>
<dbReference type="Proteomes" id="UP000660862">
    <property type="component" value="Unassembled WGS sequence"/>
</dbReference>
<evidence type="ECO:0000313" key="1">
    <source>
        <dbReference type="EMBL" id="GGG99607.1"/>
    </source>
</evidence>
<keyword evidence="2" id="KW-1185">Reference proteome</keyword>
<proteinExistence type="predicted"/>
<gene>
    <name evidence="1" type="ORF">GCM10007415_39270</name>
</gene>
<protein>
    <recommendedName>
        <fullName evidence="3">DUF1735 domain-containing protein</fullName>
    </recommendedName>
</protein>
<dbReference type="AlphaFoldDB" id="A0A917MDQ6"/>
<dbReference type="PROSITE" id="PS51257">
    <property type="entry name" value="PROKAR_LIPOPROTEIN"/>
    <property type="match status" value="1"/>
</dbReference>
<dbReference type="EMBL" id="BMER01000005">
    <property type="protein sequence ID" value="GGG99607.1"/>
    <property type="molecule type" value="Genomic_DNA"/>
</dbReference>
<comment type="caution">
    <text evidence="1">The sequence shown here is derived from an EMBL/GenBank/DDBJ whole genome shotgun (WGS) entry which is preliminary data.</text>
</comment>
<name>A0A917MDQ6_9SPHI</name>
<evidence type="ECO:0000313" key="2">
    <source>
        <dbReference type="Proteomes" id="UP000660862"/>
    </source>
</evidence>